<feature type="non-terminal residue" evidence="1">
    <location>
        <position position="84"/>
    </location>
</feature>
<dbReference type="SUPFAM" id="SSF47598">
    <property type="entry name" value="Ribbon-helix-helix"/>
    <property type="match status" value="1"/>
</dbReference>
<evidence type="ECO:0000313" key="1">
    <source>
        <dbReference type="EMBL" id="GAI00350.1"/>
    </source>
</evidence>
<dbReference type="InterPro" id="IPR010985">
    <property type="entry name" value="Ribbon_hlx_hlx"/>
</dbReference>
<sequence length="84" mass="9247">MIGLSDKAARTRLALHLTKVYIDALDYLVAEGIYMERTAVIRGALRRLFRHHGIESFSKESEADAPSEQLILIGTGSRGSGEDT</sequence>
<comment type="caution">
    <text evidence="1">The sequence shown here is derived from an EMBL/GenBank/DDBJ whole genome shotgun (WGS) entry which is preliminary data.</text>
</comment>
<name>X1LD44_9ZZZZ</name>
<reference evidence="1" key="1">
    <citation type="journal article" date="2014" name="Front. Microbiol.">
        <title>High frequency of phylogenetically diverse reductive dehalogenase-homologous genes in deep subseafloor sedimentary metagenomes.</title>
        <authorList>
            <person name="Kawai M."/>
            <person name="Futagami T."/>
            <person name="Toyoda A."/>
            <person name="Takaki Y."/>
            <person name="Nishi S."/>
            <person name="Hori S."/>
            <person name="Arai W."/>
            <person name="Tsubouchi T."/>
            <person name="Morono Y."/>
            <person name="Uchiyama I."/>
            <person name="Ito T."/>
            <person name="Fujiyama A."/>
            <person name="Inagaki F."/>
            <person name="Takami H."/>
        </authorList>
    </citation>
    <scope>NUCLEOTIDE SEQUENCE</scope>
    <source>
        <strain evidence="1">Expedition CK06-06</strain>
    </source>
</reference>
<evidence type="ECO:0008006" key="2">
    <source>
        <dbReference type="Google" id="ProtNLM"/>
    </source>
</evidence>
<accession>X1LD44</accession>
<organism evidence="1">
    <name type="scientific">marine sediment metagenome</name>
    <dbReference type="NCBI Taxonomy" id="412755"/>
    <lineage>
        <taxon>unclassified sequences</taxon>
        <taxon>metagenomes</taxon>
        <taxon>ecological metagenomes</taxon>
    </lineage>
</organism>
<gene>
    <name evidence="1" type="ORF">S03H2_71213</name>
</gene>
<dbReference type="EMBL" id="BARU01047572">
    <property type="protein sequence ID" value="GAI00350.1"/>
    <property type="molecule type" value="Genomic_DNA"/>
</dbReference>
<dbReference type="AlphaFoldDB" id="X1LD44"/>
<dbReference type="GO" id="GO:0006355">
    <property type="term" value="P:regulation of DNA-templated transcription"/>
    <property type="evidence" value="ECO:0007669"/>
    <property type="project" value="InterPro"/>
</dbReference>
<proteinExistence type="predicted"/>
<protein>
    <recommendedName>
        <fullName evidence="2">Ribbon-helix-helix protein CopG domain-containing protein</fullName>
    </recommendedName>
</protein>